<evidence type="ECO:0000313" key="4">
    <source>
        <dbReference type="EMBL" id="KRL90408.1"/>
    </source>
</evidence>
<reference evidence="4 5" key="1">
    <citation type="journal article" date="2015" name="Genome Announc.">
        <title>Expanding the biotechnology potential of lactobacilli through comparative genomics of 213 strains and associated genera.</title>
        <authorList>
            <person name="Sun Z."/>
            <person name="Harris H.M."/>
            <person name="McCann A."/>
            <person name="Guo C."/>
            <person name="Argimon S."/>
            <person name="Zhang W."/>
            <person name="Yang X."/>
            <person name="Jeffery I.B."/>
            <person name="Cooney J.C."/>
            <person name="Kagawa T.F."/>
            <person name="Liu W."/>
            <person name="Song Y."/>
            <person name="Salvetti E."/>
            <person name="Wrobel A."/>
            <person name="Rasinkangas P."/>
            <person name="Parkhill J."/>
            <person name="Rea M.C."/>
            <person name="O'Sullivan O."/>
            <person name="Ritari J."/>
            <person name="Douillard F.P."/>
            <person name="Paul Ross R."/>
            <person name="Yang R."/>
            <person name="Briner A.E."/>
            <person name="Felis G.E."/>
            <person name="de Vos W.M."/>
            <person name="Barrangou R."/>
            <person name="Klaenhammer T.R."/>
            <person name="Caufield P.W."/>
            <person name="Cui Y."/>
            <person name="Zhang H."/>
            <person name="O'Toole P.W."/>
        </authorList>
    </citation>
    <scope>NUCLEOTIDE SEQUENCE [LARGE SCALE GENOMIC DNA]</scope>
    <source>
        <strain evidence="4 5">DSM 16043</strain>
    </source>
</reference>
<dbReference type="Pfam" id="PF13354">
    <property type="entry name" value="Beta-lactamase2"/>
    <property type="match status" value="1"/>
</dbReference>
<dbReference type="InterPro" id="IPR045155">
    <property type="entry name" value="Beta-lactam_cat"/>
</dbReference>
<evidence type="ECO:0000256" key="2">
    <source>
        <dbReference type="SAM" id="SignalP"/>
    </source>
</evidence>
<dbReference type="SUPFAM" id="SSF56601">
    <property type="entry name" value="beta-lactamase/transpeptidase-like"/>
    <property type="match status" value="1"/>
</dbReference>
<protein>
    <recommendedName>
        <fullName evidence="3">Beta-lactamase class A catalytic domain-containing protein</fullName>
    </recommendedName>
</protein>
<gene>
    <name evidence="4" type="ORF">FC46_GL000161</name>
</gene>
<feature type="signal peptide" evidence="2">
    <location>
        <begin position="1"/>
        <end position="21"/>
    </location>
</feature>
<dbReference type="Gene3D" id="3.40.710.10">
    <property type="entry name" value="DD-peptidase/beta-lactamase superfamily"/>
    <property type="match status" value="1"/>
</dbReference>
<dbReference type="RefSeq" id="WP_057798229.1">
    <property type="nucleotide sequence ID" value="NZ_AZFM01000010.1"/>
</dbReference>
<dbReference type="GO" id="GO:0008800">
    <property type="term" value="F:beta-lactamase activity"/>
    <property type="evidence" value="ECO:0007669"/>
    <property type="project" value="InterPro"/>
</dbReference>
<evidence type="ECO:0000313" key="5">
    <source>
        <dbReference type="Proteomes" id="UP000051036"/>
    </source>
</evidence>
<sequence>MKNKKLISCILVTFFAFMLYSANLRHIENAKIKIVEPKTTKTAKKQEKEPEITASKAPSYTDKKKTKTADSNADKGSNKSLVAAIEKAMGNQGNYQVAVQDLNNSSRYARVATSKKSHNVSTAMELFLLTALYKQRQSGKIKTGTSIKIKKSDRAKGEKYLTTNMLYGIAYLRQAMMTGNKTAANALLRKVGKANVNKVAAQFGATDTAMVGTFTKKPVGHTTANDLDSVLKGLYQGKVLNRQNAQNVLMAMHGHNNPLINGLNGTIYSVGDKYCATALVQNTGHSYAVSVWSESGQNLNKLGKAVEKWFNKAR</sequence>
<dbReference type="STRING" id="1423763.FC46_GL000161"/>
<evidence type="ECO:0000259" key="3">
    <source>
        <dbReference type="Pfam" id="PF13354"/>
    </source>
</evidence>
<dbReference type="Proteomes" id="UP000051036">
    <property type="component" value="Unassembled WGS sequence"/>
</dbReference>
<evidence type="ECO:0000256" key="1">
    <source>
        <dbReference type="SAM" id="MobiDB-lite"/>
    </source>
</evidence>
<feature type="region of interest" description="Disordered" evidence="1">
    <location>
        <begin position="39"/>
        <end position="75"/>
    </location>
</feature>
<dbReference type="OrthoDB" id="2320855at2"/>
<proteinExistence type="predicted"/>
<comment type="caution">
    <text evidence="4">The sequence shown here is derived from an EMBL/GenBank/DDBJ whole genome shotgun (WGS) entry which is preliminary data.</text>
</comment>
<dbReference type="EMBL" id="AZFM01000010">
    <property type="protein sequence ID" value="KRL90408.1"/>
    <property type="molecule type" value="Genomic_DNA"/>
</dbReference>
<dbReference type="AlphaFoldDB" id="A0A0R1UH59"/>
<feature type="chain" id="PRO_5038706756" description="Beta-lactamase class A catalytic domain-containing protein" evidence="2">
    <location>
        <begin position="22"/>
        <end position="314"/>
    </location>
</feature>
<dbReference type="InterPro" id="IPR012338">
    <property type="entry name" value="Beta-lactam/transpept-like"/>
</dbReference>
<feature type="compositionally biased region" description="Basic and acidic residues" evidence="1">
    <location>
        <begin position="39"/>
        <end position="51"/>
    </location>
</feature>
<name>A0A0R1UH59_9LACO</name>
<feature type="domain" description="Beta-lactamase class A catalytic" evidence="3">
    <location>
        <begin position="97"/>
        <end position="290"/>
    </location>
</feature>
<dbReference type="PATRIC" id="fig|1423763.3.peg.160"/>
<keyword evidence="2" id="KW-0732">Signal</keyword>
<dbReference type="GO" id="GO:0030655">
    <property type="term" value="P:beta-lactam antibiotic catabolic process"/>
    <property type="evidence" value="ECO:0007669"/>
    <property type="project" value="InterPro"/>
</dbReference>
<organism evidence="4 5">
    <name type="scientific">Lactobacillus kalixensis DSM 16043</name>
    <dbReference type="NCBI Taxonomy" id="1423763"/>
    <lineage>
        <taxon>Bacteria</taxon>
        <taxon>Bacillati</taxon>
        <taxon>Bacillota</taxon>
        <taxon>Bacilli</taxon>
        <taxon>Lactobacillales</taxon>
        <taxon>Lactobacillaceae</taxon>
        <taxon>Lactobacillus</taxon>
    </lineage>
</organism>
<accession>A0A0R1UH59</accession>
<keyword evidence="5" id="KW-1185">Reference proteome</keyword>